<feature type="region of interest" description="Disordered" evidence="1">
    <location>
        <begin position="25"/>
        <end position="62"/>
    </location>
</feature>
<accession>A0A0A9ECW4</accession>
<sequence>MHGPRPRLFPGPDLGWRIGAQLNERTNELHPPLDWVPTILNPARGRRRRTKRRNQSTSDGEK</sequence>
<evidence type="ECO:0000313" key="2">
    <source>
        <dbReference type="EMBL" id="JAD95695.1"/>
    </source>
</evidence>
<reference evidence="2" key="2">
    <citation type="journal article" date="2015" name="Data Brief">
        <title>Shoot transcriptome of the giant reed, Arundo donax.</title>
        <authorList>
            <person name="Barrero R.A."/>
            <person name="Guerrero F.D."/>
            <person name="Moolhuijzen P."/>
            <person name="Goolsby J.A."/>
            <person name="Tidwell J."/>
            <person name="Bellgard S.E."/>
            <person name="Bellgard M.I."/>
        </authorList>
    </citation>
    <scope>NUCLEOTIDE SEQUENCE</scope>
    <source>
        <tissue evidence="2">Shoot tissue taken approximately 20 cm above the soil surface</tissue>
    </source>
</reference>
<dbReference type="AlphaFoldDB" id="A0A0A9ECW4"/>
<evidence type="ECO:0000256" key="1">
    <source>
        <dbReference type="SAM" id="MobiDB-lite"/>
    </source>
</evidence>
<reference evidence="2" key="1">
    <citation type="submission" date="2014-09" db="EMBL/GenBank/DDBJ databases">
        <authorList>
            <person name="Magalhaes I.L.F."/>
            <person name="Oliveira U."/>
            <person name="Santos F.R."/>
            <person name="Vidigal T.H.D.A."/>
            <person name="Brescovit A.D."/>
            <person name="Santos A.J."/>
        </authorList>
    </citation>
    <scope>NUCLEOTIDE SEQUENCE</scope>
    <source>
        <tissue evidence="2">Shoot tissue taken approximately 20 cm above the soil surface</tissue>
    </source>
</reference>
<organism evidence="2">
    <name type="scientific">Arundo donax</name>
    <name type="common">Giant reed</name>
    <name type="synonym">Donax arundinaceus</name>
    <dbReference type="NCBI Taxonomy" id="35708"/>
    <lineage>
        <taxon>Eukaryota</taxon>
        <taxon>Viridiplantae</taxon>
        <taxon>Streptophyta</taxon>
        <taxon>Embryophyta</taxon>
        <taxon>Tracheophyta</taxon>
        <taxon>Spermatophyta</taxon>
        <taxon>Magnoliopsida</taxon>
        <taxon>Liliopsida</taxon>
        <taxon>Poales</taxon>
        <taxon>Poaceae</taxon>
        <taxon>PACMAD clade</taxon>
        <taxon>Arundinoideae</taxon>
        <taxon>Arundineae</taxon>
        <taxon>Arundo</taxon>
    </lineage>
</organism>
<name>A0A0A9ECW4_ARUDO</name>
<feature type="compositionally biased region" description="Basic residues" evidence="1">
    <location>
        <begin position="44"/>
        <end position="54"/>
    </location>
</feature>
<dbReference type="EMBL" id="GBRH01202200">
    <property type="protein sequence ID" value="JAD95695.1"/>
    <property type="molecule type" value="Transcribed_RNA"/>
</dbReference>
<protein>
    <submittedName>
        <fullName evidence="2">Uncharacterized protein</fullName>
    </submittedName>
</protein>
<proteinExistence type="predicted"/>